<keyword evidence="3" id="KW-1185">Reference proteome</keyword>
<dbReference type="PROSITE" id="PS50943">
    <property type="entry name" value="HTH_CROC1"/>
    <property type="match status" value="1"/>
</dbReference>
<protein>
    <submittedName>
        <fullName evidence="2">Helix-turn-helix transcriptional regulator</fullName>
    </submittedName>
</protein>
<accession>A0ABW0QC44</accession>
<evidence type="ECO:0000313" key="3">
    <source>
        <dbReference type="Proteomes" id="UP001596084"/>
    </source>
</evidence>
<dbReference type="Gene3D" id="1.10.260.40">
    <property type="entry name" value="lambda repressor-like DNA-binding domains"/>
    <property type="match status" value="1"/>
</dbReference>
<dbReference type="InterPro" id="IPR010982">
    <property type="entry name" value="Lambda_DNA-bd_dom_sf"/>
</dbReference>
<evidence type="ECO:0000259" key="1">
    <source>
        <dbReference type="PROSITE" id="PS50943"/>
    </source>
</evidence>
<sequence length="104" mass="11478">MSRTHLPLLPSLAKLARSLGQRLQLARCRRNLSTTVFAERVGISRNTLKRLEEGDPNVSLGTYLRALRVLGLETDIDVVACDDVLGRKLQDLKSLGHRSTSTAP</sequence>
<proteinExistence type="predicted"/>
<gene>
    <name evidence="2" type="ORF">ACFPP7_14765</name>
</gene>
<dbReference type="EMBL" id="JBHSMX010000023">
    <property type="protein sequence ID" value="MFC5522161.1"/>
    <property type="molecule type" value="Genomic_DNA"/>
</dbReference>
<organism evidence="2 3">
    <name type="scientific">Polaromonas jejuensis</name>
    <dbReference type="NCBI Taxonomy" id="457502"/>
    <lineage>
        <taxon>Bacteria</taxon>
        <taxon>Pseudomonadati</taxon>
        <taxon>Pseudomonadota</taxon>
        <taxon>Betaproteobacteria</taxon>
        <taxon>Burkholderiales</taxon>
        <taxon>Comamonadaceae</taxon>
        <taxon>Polaromonas</taxon>
    </lineage>
</organism>
<dbReference type="Proteomes" id="UP001596084">
    <property type="component" value="Unassembled WGS sequence"/>
</dbReference>
<name>A0ABW0QC44_9BURK</name>
<dbReference type="SMART" id="SM00530">
    <property type="entry name" value="HTH_XRE"/>
    <property type="match status" value="1"/>
</dbReference>
<dbReference type="CDD" id="cd00093">
    <property type="entry name" value="HTH_XRE"/>
    <property type="match status" value="1"/>
</dbReference>
<dbReference type="RefSeq" id="WP_068834127.1">
    <property type="nucleotide sequence ID" value="NZ_JBHSMX010000023.1"/>
</dbReference>
<evidence type="ECO:0000313" key="2">
    <source>
        <dbReference type="EMBL" id="MFC5522161.1"/>
    </source>
</evidence>
<reference evidence="3" key="1">
    <citation type="journal article" date="2019" name="Int. J. Syst. Evol. Microbiol.">
        <title>The Global Catalogue of Microorganisms (GCM) 10K type strain sequencing project: providing services to taxonomists for standard genome sequencing and annotation.</title>
        <authorList>
            <consortium name="The Broad Institute Genomics Platform"/>
            <consortium name="The Broad Institute Genome Sequencing Center for Infectious Disease"/>
            <person name="Wu L."/>
            <person name="Ma J."/>
        </authorList>
    </citation>
    <scope>NUCLEOTIDE SEQUENCE [LARGE SCALE GENOMIC DNA]</scope>
    <source>
        <strain evidence="3">CGMCC 4.7277</strain>
    </source>
</reference>
<feature type="domain" description="HTH cro/C1-type" evidence="1">
    <location>
        <begin position="23"/>
        <end position="79"/>
    </location>
</feature>
<dbReference type="InterPro" id="IPR001387">
    <property type="entry name" value="Cro/C1-type_HTH"/>
</dbReference>
<dbReference type="SUPFAM" id="SSF47413">
    <property type="entry name" value="lambda repressor-like DNA-binding domains"/>
    <property type="match status" value="1"/>
</dbReference>
<dbReference type="Pfam" id="PF13560">
    <property type="entry name" value="HTH_31"/>
    <property type="match status" value="1"/>
</dbReference>
<comment type="caution">
    <text evidence="2">The sequence shown here is derived from an EMBL/GenBank/DDBJ whole genome shotgun (WGS) entry which is preliminary data.</text>
</comment>